<dbReference type="RefSeq" id="WP_344067937.1">
    <property type="nucleotide sequence ID" value="NZ_BAAAPN010000087.1"/>
</dbReference>
<feature type="compositionally biased region" description="Basic and acidic residues" evidence="1">
    <location>
        <begin position="1"/>
        <end position="27"/>
    </location>
</feature>
<comment type="caution">
    <text evidence="2">The sequence shown here is derived from an EMBL/GenBank/DDBJ whole genome shotgun (WGS) entry which is preliminary data.</text>
</comment>
<evidence type="ECO:0008006" key="4">
    <source>
        <dbReference type="Google" id="ProtNLM"/>
    </source>
</evidence>
<dbReference type="Gene3D" id="3.10.20.480">
    <property type="entry name" value="Antirestriction protein ArdA, domain 1"/>
    <property type="match status" value="1"/>
</dbReference>
<gene>
    <name evidence="2" type="ORF">GCM10009810_31600</name>
</gene>
<evidence type="ECO:0000313" key="3">
    <source>
        <dbReference type="Proteomes" id="UP001501475"/>
    </source>
</evidence>
<organism evidence="2 3">
    <name type="scientific">Nostocoides vanveenii</name>
    <dbReference type="NCBI Taxonomy" id="330835"/>
    <lineage>
        <taxon>Bacteria</taxon>
        <taxon>Bacillati</taxon>
        <taxon>Actinomycetota</taxon>
        <taxon>Actinomycetes</taxon>
        <taxon>Micrococcales</taxon>
        <taxon>Intrasporangiaceae</taxon>
        <taxon>Nostocoides</taxon>
    </lineage>
</organism>
<dbReference type="InterPro" id="IPR009899">
    <property type="entry name" value="ArdA"/>
</dbReference>
<dbReference type="Pfam" id="PF07275">
    <property type="entry name" value="ArdA"/>
    <property type="match status" value="1"/>
</dbReference>
<feature type="region of interest" description="Disordered" evidence="1">
    <location>
        <begin position="1"/>
        <end position="28"/>
    </location>
</feature>
<accession>A0ABP4X6W0</accession>
<evidence type="ECO:0000313" key="2">
    <source>
        <dbReference type="EMBL" id="GAA1771639.1"/>
    </source>
</evidence>
<sequence>MTHEHQPGADQAPEHESETIDHGREQEPAMQPKIWVGSLLDYNYGHLHGDWIRAAQDDEALTADVRRILAASPTAADTGEVAEEFGIFDYDEFGDWKPGEYESLTIVAAVARGIQQHGPAFAAWAELHDADPDMLAAFEDAYLGEYDSPEAWAELLMEESGSREAIERLAQEQVGDLARYVRLDSGQWAQDAWLSGDITVMHKDGGGVWIFNANP</sequence>
<dbReference type="EMBL" id="BAAAPN010000087">
    <property type="protein sequence ID" value="GAA1771639.1"/>
    <property type="molecule type" value="Genomic_DNA"/>
</dbReference>
<keyword evidence="3" id="KW-1185">Reference proteome</keyword>
<dbReference type="Proteomes" id="UP001501475">
    <property type="component" value="Unassembled WGS sequence"/>
</dbReference>
<protein>
    <recommendedName>
        <fullName evidence="4">Antirestriction protein ArdA</fullName>
    </recommendedName>
</protein>
<name>A0ABP4X6W0_9MICO</name>
<reference evidence="3" key="1">
    <citation type="journal article" date="2019" name="Int. J. Syst. Evol. Microbiol.">
        <title>The Global Catalogue of Microorganisms (GCM) 10K type strain sequencing project: providing services to taxonomists for standard genome sequencing and annotation.</title>
        <authorList>
            <consortium name="The Broad Institute Genomics Platform"/>
            <consortium name="The Broad Institute Genome Sequencing Center for Infectious Disease"/>
            <person name="Wu L."/>
            <person name="Ma J."/>
        </authorList>
    </citation>
    <scope>NUCLEOTIDE SEQUENCE [LARGE SCALE GENOMIC DNA]</scope>
    <source>
        <strain evidence="3">JCM 15591</strain>
    </source>
</reference>
<dbReference type="InterPro" id="IPR041895">
    <property type="entry name" value="ArdA_dom1"/>
</dbReference>
<proteinExistence type="predicted"/>
<evidence type="ECO:0000256" key="1">
    <source>
        <dbReference type="SAM" id="MobiDB-lite"/>
    </source>
</evidence>